<keyword evidence="2" id="KW-1185">Reference proteome</keyword>
<organism evidence="1 2">
    <name type="scientific">Tetrahymena thermophila (strain SB210)</name>
    <dbReference type="NCBI Taxonomy" id="312017"/>
    <lineage>
        <taxon>Eukaryota</taxon>
        <taxon>Sar</taxon>
        <taxon>Alveolata</taxon>
        <taxon>Ciliophora</taxon>
        <taxon>Intramacronucleata</taxon>
        <taxon>Oligohymenophorea</taxon>
        <taxon>Hymenostomatida</taxon>
        <taxon>Tetrahymenina</taxon>
        <taxon>Tetrahymenidae</taxon>
        <taxon>Tetrahymena</taxon>
    </lineage>
</organism>
<reference evidence="2" key="1">
    <citation type="journal article" date="2006" name="PLoS Biol.">
        <title>Macronuclear genome sequence of the ciliate Tetrahymena thermophila, a model eukaryote.</title>
        <authorList>
            <person name="Eisen J.A."/>
            <person name="Coyne R.S."/>
            <person name="Wu M."/>
            <person name="Wu D."/>
            <person name="Thiagarajan M."/>
            <person name="Wortman J.R."/>
            <person name="Badger J.H."/>
            <person name="Ren Q."/>
            <person name="Amedeo P."/>
            <person name="Jones K.M."/>
            <person name="Tallon L.J."/>
            <person name="Delcher A.L."/>
            <person name="Salzberg S.L."/>
            <person name="Silva J.C."/>
            <person name="Haas B.J."/>
            <person name="Majoros W.H."/>
            <person name="Farzad M."/>
            <person name="Carlton J.M."/>
            <person name="Smith R.K. Jr."/>
            <person name="Garg J."/>
            <person name="Pearlman R.E."/>
            <person name="Karrer K.M."/>
            <person name="Sun L."/>
            <person name="Manning G."/>
            <person name="Elde N.C."/>
            <person name="Turkewitz A.P."/>
            <person name="Asai D.J."/>
            <person name="Wilkes D.E."/>
            <person name="Wang Y."/>
            <person name="Cai H."/>
            <person name="Collins K."/>
            <person name="Stewart B.A."/>
            <person name="Lee S.R."/>
            <person name="Wilamowska K."/>
            <person name="Weinberg Z."/>
            <person name="Ruzzo W.L."/>
            <person name="Wloga D."/>
            <person name="Gaertig J."/>
            <person name="Frankel J."/>
            <person name="Tsao C.-C."/>
            <person name="Gorovsky M.A."/>
            <person name="Keeling P.J."/>
            <person name="Waller R.F."/>
            <person name="Patron N.J."/>
            <person name="Cherry J.M."/>
            <person name="Stover N.A."/>
            <person name="Krieger C.J."/>
            <person name="del Toro C."/>
            <person name="Ryder H.F."/>
            <person name="Williamson S.C."/>
            <person name="Barbeau R.A."/>
            <person name="Hamilton E.P."/>
            <person name="Orias E."/>
        </authorList>
    </citation>
    <scope>NUCLEOTIDE SEQUENCE [LARGE SCALE GENOMIC DNA]</scope>
    <source>
        <strain evidence="2">SB210</strain>
    </source>
</reference>
<dbReference type="GeneID" id="24441815"/>
<dbReference type="RefSeq" id="XP_012654662.1">
    <property type="nucleotide sequence ID" value="XM_012799208.1"/>
</dbReference>
<name>W7X8U5_TETTS</name>
<dbReference type="Proteomes" id="UP000009168">
    <property type="component" value="Unassembled WGS sequence"/>
</dbReference>
<dbReference type="EMBL" id="GG662553">
    <property type="protein sequence ID" value="EWS72803.1"/>
    <property type="molecule type" value="Genomic_DNA"/>
</dbReference>
<accession>W7X8U5</accession>
<sequence>MFISNYLRLKQRKQTHIDWVKICQQRYDQLFWIQQESKGDRSSHFNHKKYQSFLILSVFHVEKKPSMLFNLKQRYFSQVKQAQNVSQRLTLKLNFLLDVQKVQKILNHDKLKLQIFMNIHYLPLLQGENNRSHSNSEVKHLKTGLVLRQGTAWEVPMLITIFFKIENSSQISFKISIQIPKSLIVYLNQFIILIFCNIQYYQKFFIITTQFGFTKIKYIAKCHSKISSFGNDYISEWHLITYIHFQLINCLAQLSRNKKIQKSNQIQLNKNIQDRKKETTAPRGIHQIFQIESGTSRPHFSYYILINVLCSIICIK</sequence>
<evidence type="ECO:0000313" key="1">
    <source>
        <dbReference type="EMBL" id="EWS72803.1"/>
    </source>
</evidence>
<proteinExistence type="predicted"/>
<dbReference type="InParanoid" id="W7X8U5"/>
<dbReference type="AlphaFoldDB" id="W7X8U5"/>
<protein>
    <submittedName>
        <fullName evidence="1">Uncharacterized protein</fullName>
    </submittedName>
</protein>
<dbReference type="KEGG" id="tet:TTHERM_001150385"/>
<evidence type="ECO:0000313" key="2">
    <source>
        <dbReference type="Proteomes" id="UP000009168"/>
    </source>
</evidence>
<gene>
    <name evidence="1" type="ORF">TTHERM_001150385</name>
</gene>